<dbReference type="STRING" id="1220495.SAMN05216288_0948"/>
<organism evidence="3 4">
    <name type="scientific">Phytopseudomonas punonensis</name>
    <dbReference type="NCBI Taxonomy" id="1220495"/>
    <lineage>
        <taxon>Bacteria</taxon>
        <taxon>Pseudomonadati</taxon>
        <taxon>Pseudomonadota</taxon>
        <taxon>Gammaproteobacteria</taxon>
        <taxon>Pseudomonadales</taxon>
        <taxon>Pseudomonadaceae</taxon>
        <taxon>Phytopseudomonas</taxon>
    </lineage>
</organism>
<feature type="transmembrane region" description="Helical" evidence="1">
    <location>
        <begin position="366"/>
        <end position="391"/>
    </location>
</feature>
<keyword evidence="1" id="KW-1133">Transmembrane helix</keyword>
<evidence type="ECO:0000256" key="2">
    <source>
        <dbReference type="NCBIfam" id="TIGR00210"/>
    </source>
</evidence>
<dbReference type="EMBL" id="FRBQ01000001">
    <property type="protein sequence ID" value="SHL06231.1"/>
    <property type="molecule type" value="Genomic_DNA"/>
</dbReference>
<comment type="function">
    <text evidence="1">Catalyzes the sodium-dependent transport of glutamate.</text>
</comment>
<keyword evidence="4" id="KW-1185">Reference proteome</keyword>
<accession>A0A1M6XJU7</accession>
<feature type="transmembrane region" description="Helical" evidence="1">
    <location>
        <begin position="95"/>
        <end position="116"/>
    </location>
</feature>
<dbReference type="Proteomes" id="UP000184305">
    <property type="component" value="Unassembled WGS sequence"/>
</dbReference>
<keyword evidence="1" id="KW-1003">Cell membrane</keyword>
<dbReference type="RefSeq" id="WP_073261820.1">
    <property type="nucleotide sequence ID" value="NZ_FRBQ01000001.1"/>
</dbReference>
<proteinExistence type="inferred from homology"/>
<dbReference type="AlphaFoldDB" id="A0A1M6XJU7"/>
<keyword evidence="1" id="KW-0813">Transport</keyword>
<gene>
    <name evidence="1" type="primary">gltS</name>
    <name evidence="3" type="ORF">SAMN05216288_0948</name>
</gene>
<keyword evidence="1" id="KW-0739">Sodium transport</keyword>
<dbReference type="GO" id="GO:0015813">
    <property type="term" value="P:L-glutamate transmembrane transport"/>
    <property type="evidence" value="ECO:0007669"/>
    <property type="project" value="UniProtKB-UniRule"/>
</dbReference>
<feature type="transmembrane region" description="Helical" evidence="1">
    <location>
        <begin position="240"/>
        <end position="257"/>
    </location>
</feature>
<dbReference type="PANTHER" id="PTHR36178:SF1">
    <property type="entry name" value="SODIUM_GLUTAMATE SYMPORTER"/>
    <property type="match status" value="1"/>
</dbReference>
<dbReference type="HAMAP" id="MF_02062">
    <property type="entry name" value="GltS"/>
    <property type="match status" value="1"/>
</dbReference>
<dbReference type="PANTHER" id="PTHR36178">
    <property type="entry name" value="SLR0625 PROTEIN"/>
    <property type="match status" value="1"/>
</dbReference>
<dbReference type="GO" id="GO:0005886">
    <property type="term" value="C:plasma membrane"/>
    <property type="evidence" value="ECO:0007669"/>
    <property type="project" value="UniProtKB-SubCell"/>
</dbReference>
<keyword evidence="1" id="KW-0915">Sodium</keyword>
<dbReference type="GO" id="GO:0015501">
    <property type="term" value="F:glutamate:sodium symporter activity"/>
    <property type="evidence" value="ECO:0007669"/>
    <property type="project" value="UniProtKB-UniRule"/>
</dbReference>
<dbReference type="NCBIfam" id="TIGR00210">
    <property type="entry name" value="gltS"/>
    <property type="match status" value="1"/>
</dbReference>
<name>A0A1M6XJU7_9GAMM</name>
<feature type="transmembrane region" description="Helical" evidence="1">
    <location>
        <begin position="269"/>
        <end position="286"/>
    </location>
</feature>
<feature type="transmembrane region" description="Helical" evidence="1">
    <location>
        <begin position="293"/>
        <end position="318"/>
    </location>
</feature>
<keyword evidence="1" id="KW-0029">Amino-acid transport</keyword>
<evidence type="ECO:0000313" key="4">
    <source>
        <dbReference type="Proteomes" id="UP000184305"/>
    </source>
</evidence>
<keyword evidence="1" id="KW-0997">Cell inner membrane</keyword>
<feature type="transmembrane region" description="Helical" evidence="1">
    <location>
        <begin position="212"/>
        <end position="233"/>
    </location>
</feature>
<comment type="similarity">
    <text evidence="1">Belongs to the glutamate:Na(+) symporter (ESS) (TC 2.A.27) family.</text>
</comment>
<sequence>MTISLDLIQTIGLAVLVLYLGKYMKEQVPFFKRYFIPAPVIGGLIYSMAILAGRQTGLFSISLNHGLDDFLMVLFFTCTGFMASIHVIKRSGKQGLTLAIAAIAVLFLQNLLGMGVSSLMGIHPLLGVSMGSVSMSGGIGSAAAFGPSFEALGANSATVIGIAAATFGLVMGSLIGGPVAKRLIERMRLEPSSTGTSISFAEQEPTPNTSSALSSVSTILITMGLGSVLVLLLNKTGITFPYYVGGVFAAALVRNLLDMTDHKINMKHIDLVGNIALALFLTLTVMSLKIWELFALALPMLAVLACQTLLMILFAYFVTFKLMGKDYEAAVMAAGHCGVGLGQTPNAIANMSTVIDRYGPAPTAWVMLPVITVIIINICNPFVITLFMNLFK</sequence>
<dbReference type="InterPro" id="IPR004445">
    <property type="entry name" value="GltS"/>
</dbReference>
<evidence type="ECO:0000256" key="1">
    <source>
        <dbReference type="HAMAP-Rule" id="MF_02062"/>
    </source>
</evidence>
<reference evidence="4" key="1">
    <citation type="submission" date="2016-11" db="EMBL/GenBank/DDBJ databases">
        <authorList>
            <person name="Varghese N."/>
            <person name="Submissions S."/>
        </authorList>
    </citation>
    <scope>NUCLEOTIDE SEQUENCE [LARGE SCALE GENOMIC DNA]</scope>
    <source>
        <strain evidence="4">CECT 8089</strain>
    </source>
</reference>
<protein>
    <recommendedName>
        <fullName evidence="1 2">Sodium/glutamate symporter</fullName>
    </recommendedName>
</protein>
<evidence type="ECO:0000313" key="3">
    <source>
        <dbReference type="EMBL" id="SHL06231.1"/>
    </source>
</evidence>
<keyword evidence="1" id="KW-0406">Ion transport</keyword>
<comment type="subcellular location">
    <subcellularLocation>
        <location evidence="1">Cell inner membrane</location>
        <topology evidence="1">Multi-pass membrane protein</topology>
    </subcellularLocation>
</comment>
<feature type="transmembrane region" description="Helical" evidence="1">
    <location>
        <begin position="34"/>
        <end position="51"/>
    </location>
</feature>
<keyword evidence="1" id="KW-0472">Membrane</keyword>
<feature type="transmembrane region" description="Helical" evidence="1">
    <location>
        <begin position="71"/>
        <end position="88"/>
    </location>
</feature>
<dbReference type="Pfam" id="PF03616">
    <property type="entry name" value="Glt_symporter"/>
    <property type="match status" value="1"/>
</dbReference>
<keyword evidence="1" id="KW-0769">Symport</keyword>
<keyword evidence="1" id="KW-0812">Transmembrane</keyword>
<feature type="transmembrane region" description="Helical" evidence="1">
    <location>
        <begin position="157"/>
        <end position="180"/>
    </location>
</feature>
<dbReference type="OrthoDB" id="4921038at2"/>
<feature type="transmembrane region" description="Helical" evidence="1">
    <location>
        <begin position="6"/>
        <end position="22"/>
    </location>
</feature>